<dbReference type="GeneID" id="100898664"/>
<feature type="region of interest" description="Disordered" evidence="1">
    <location>
        <begin position="158"/>
        <end position="202"/>
    </location>
</feature>
<dbReference type="Proteomes" id="UP000694867">
    <property type="component" value="Unplaced"/>
</dbReference>
<proteinExistence type="predicted"/>
<evidence type="ECO:0000313" key="3">
    <source>
        <dbReference type="Proteomes" id="UP000694867"/>
    </source>
</evidence>
<keyword evidence="2" id="KW-0472">Membrane</keyword>
<keyword evidence="3" id="KW-1185">Reference proteome</keyword>
<keyword evidence="2" id="KW-1133">Transmembrane helix</keyword>
<gene>
    <name evidence="4" type="primary">LOC100898664</name>
</gene>
<evidence type="ECO:0000256" key="1">
    <source>
        <dbReference type="SAM" id="MobiDB-lite"/>
    </source>
</evidence>
<name>A0AAJ7SIQ6_9ACAR</name>
<evidence type="ECO:0000256" key="2">
    <source>
        <dbReference type="SAM" id="Phobius"/>
    </source>
</evidence>
<feature type="compositionally biased region" description="Acidic residues" evidence="1">
    <location>
        <begin position="164"/>
        <end position="176"/>
    </location>
</feature>
<reference evidence="4" key="1">
    <citation type="submission" date="2025-08" db="UniProtKB">
        <authorList>
            <consortium name="RefSeq"/>
        </authorList>
    </citation>
    <scope>IDENTIFICATION</scope>
</reference>
<accession>A0AAJ7SIQ6</accession>
<feature type="transmembrane region" description="Helical" evidence="2">
    <location>
        <begin position="53"/>
        <end position="76"/>
    </location>
</feature>
<evidence type="ECO:0000313" key="4">
    <source>
        <dbReference type="RefSeq" id="XP_028968638.1"/>
    </source>
</evidence>
<protein>
    <submittedName>
        <fullName evidence="4">Uncharacterized protein LOC100898664</fullName>
    </submittedName>
</protein>
<keyword evidence="2" id="KW-0812">Transmembrane</keyword>
<sequence>MSVAVATSETVAPAAATLSKVLCSGAMQNATAKVLAAAHAQIKEMHANSGSRAVGYVIVVLLLYALALAVALVKYVRQERYEARLYHIYDEFVRRDRFLRLSKRHSSVGHSALFAGVTNSQTTNCEDITPPLGTVTMGPGNLPLQIPQIHLPIERPRASHPLSEDEDDDDDDEVPIQEELQAIRVSVPRPFGHMRNHSDSNV</sequence>
<dbReference type="AlphaFoldDB" id="A0AAJ7SIQ6"/>
<dbReference type="RefSeq" id="XP_028968638.1">
    <property type="nucleotide sequence ID" value="XM_029112805.1"/>
</dbReference>
<organism evidence="3 4">
    <name type="scientific">Galendromus occidentalis</name>
    <name type="common">western predatory mite</name>
    <dbReference type="NCBI Taxonomy" id="34638"/>
    <lineage>
        <taxon>Eukaryota</taxon>
        <taxon>Metazoa</taxon>
        <taxon>Ecdysozoa</taxon>
        <taxon>Arthropoda</taxon>
        <taxon>Chelicerata</taxon>
        <taxon>Arachnida</taxon>
        <taxon>Acari</taxon>
        <taxon>Parasitiformes</taxon>
        <taxon>Mesostigmata</taxon>
        <taxon>Gamasina</taxon>
        <taxon>Phytoseioidea</taxon>
        <taxon>Phytoseiidae</taxon>
        <taxon>Typhlodrominae</taxon>
        <taxon>Galendromus</taxon>
    </lineage>
</organism>
<dbReference type="KEGG" id="goe:100898664"/>